<keyword evidence="2" id="KW-0677">Repeat</keyword>
<evidence type="ECO:0000313" key="8">
    <source>
        <dbReference type="EMBL" id="KAF5333607.1"/>
    </source>
</evidence>
<evidence type="ECO:0000256" key="2">
    <source>
        <dbReference type="ARBA" id="ARBA00022737"/>
    </source>
</evidence>
<dbReference type="Pfam" id="PF00096">
    <property type="entry name" value="zf-C2H2"/>
    <property type="match status" value="1"/>
</dbReference>
<accession>A0A8H5C454</accession>
<dbReference type="InterPro" id="IPR013087">
    <property type="entry name" value="Znf_C2H2_type"/>
</dbReference>
<dbReference type="SUPFAM" id="SSF57667">
    <property type="entry name" value="beta-beta-alpha zinc fingers"/>
    <property type="match status" value="1"/>
</dbReference>
<proteinExistence type="predicted"/>
<dbReference type="EMBL" id="JAACJK010000109">
    <property type="protein sequence ID" value="KAF5333607.1"/>
    <property type="molecule type" value="Genomic_DNA"/>
</dbReference>
<dbReference type="AlphaFoldDB" id="A0A8H5C454"/>
<gene>
    <name evidence="8" type="ORF">D9611_002503</name>
</gene>
<dbReference type="InterPro" id="IPR036236">
    <property type="entry name" value="Znf_C2H2_sf"/>
</dbReference>
<evidence type="ECO:0000313" key="9">
    <source>
        <dbReference type="Proteomes" id="UP000541558"/>
    </source>
</evidence>
<comment type="caution">
    <text evidence="8">The sequence shown here is derived from an EMBL/GenBank/DDBJ whole genome shotgun (WGS) entry which is preliminary data.</text>
</comment>
<evidence type="ECO:0000259" key="7">
    <source>
        <dbReference type="PROSITE" id="PS50157"/>
    </source>
</evidence>
<dbReference type="OrthoDB" id="654211at2759"/>
<keyword evidence="1" id="KW-0479">Metal-binding</keyword>
<dbReference type="GO" id="GO:0000981">
    <property type="term" value="F:DNA-binding transcription factor activity, RNA polymerase II-specific"/>
    <property type="evidence" value="ECO:0007669"/>
    <property type="project" value="TreeGrafter"/>
</dbReference>
<dbReference type="PANTHER" id="PTHR24379">
    <property type="entry name" value="KRAB AND ZINC FINGER DOMAIN-CONTAINING"/>
    <property type="match status" value="1"/>
</dbReference>
<evidence type="ECO:0000256" key="3">
    <source>
        <dbReference type="ARBA" id="ARBA00022771"/>
    </source>
</evidence>
<feature type="region of interest" description="Disordered" evidence="6">
    <location>
        <begin position="231"/>
        <end position="310"/>
    </location>
</feature>
<feature type="domain" description="C2H2-type" evidence="7">
    <location>
        <begin position="10"/>
        <end position="40"/>
    </location>
</feature>
<dbReference type="SMART" id="SM00355">
    <property type="entry name" value="ZnF_C2H2"/>
    <property type="match status" value="4"/>
</dbReference>
<feature type="compositionally biased region" description="Low complexity" evidence="6">
    <location>
        <begin position="286"/>
        <end position="298"/>
    </location>
</feature>
<keyword evidence="4" id="KW-0862">Zinc</keyword>
<dbReference type="PANTHER" id="PTHR24379:SF127">
    <property type="entry name" value="BLOODY FINGERS-RELATED"/>
    <property type="match status" value="1"/>
</dbReference>
<organism evidence="8 9">
    <name type="scientific">Ephemerocybe angulata</name>
    <dbReference type="NCBI Taxonomy" id="980116"/>
    <lineage>
        <taxon>Eukaryota</taxon>
        <taxon>Fungi</taxon>
        <taxon>Dikarya</taxon>
        <taxon>Basidiomycota</taxon>
        <taxon>Agaricomycotina</taxon>
        <taxon>Agaricomycetes</taxon>
        <taxon>Agaricomycetidae</taxon>
        <taxon>Agaricales</taxon>
        <taxon>Agaricineae</taxon>
        <taxon>Psathyrellaceae</taxon>
        <taxon>Ephemerocybe</taxon>
    </lineage>
</organism>
<dbReference type="Gene3D" id="3.30.160.60">
    <property type="entry name" value="Classic Zinc Finger"/>
    <property type="match status" value="3"/>
</dbReference>
<name>A0A8H5C454_9AGAR</name>
<sequence length="370" mass="40935">MPRVERTRKFRCLIDITCKGRFGSDSDRQRHERTHTGERPFTCDVCYKGFPQRTGLKTHMNIHTGLKPHHCIYCDQAFADPSSKARHEKETHRCTGTYKCPATDCPVGIKRRSAFVVHLKDKHGLTKKDVDIDSCAPALLPKPPRKSSKKSMVLGATRGVSAKPGAQRLSGRTIAVPVAPPMVPLYEFIEASSSKFDASPDSKEIWQLSEHRHKAESQWDTYHAVDQSPFGYADPETLYQPPPPSYHTSNRDGHHLPAYSSPAQLSYPDATHYPAHSPGEATPQFTLSSSTDSSPATSKLLSSTQVSPRAMMPMPQLMPITQLPSRPVTPTHGLSLAYFSSDTFSYDNGKGSYSFQTIYSPAPGVHTIQG</sequence>
<feature type="domain" description="C2H2-type" evidence="7">
    <location>
        <begin position="41"/>
        <end position="68"/>
    </location>
</feature>
<dbReference type="Proteomes" id="UP000541558">
    <property type="component" value="Unassembled WGS sequence"/>
</dbReference>
<dbReference type="PROSITE" id="PS00028">
    <property type="entry name" value="ZINC_FINGER_C2H2_1"/>
    <property type="match status" value="3"/>
</dbReference>
<evidence type="ECO:0000256" key="4">
    <source>
        <dbReference type="ARBA" id="ARBA00022833"/>
    </source>
</evidence>
<dbReference type="GO" id="GO:0000977">
    <property type="term" value="F:RNA polymerase II transcription regulatory region sequence-specific DNA binding"/>
    <property type="evidence" value="ECO:0007669"/>
    <property type="project" value="TreeGrafter"/>
</dbReference>
<protein>
    <recommendedName>
        <fullName evidence="7">C2H2-type domain-containing protein</fullName>
    </recommendedName>
</protein>
<evidence type="ECO:0000256" key="5">
    <source>
        <dbReference type="PROSITE-ProRule" id="PRU00042"/>
    </source>
</evidence>
<dbReference type="FunFam" id="3.30.160.60:FF:000624">
    <property type="entry name" value="zinc finger protein 697"/>
    <property type="match status" value="1"/>
</dbReference>
<keyword evidence="9" id="KW-1185">Reference proteome</keyword>
<feature type="domain" description="C2H2-type" evidence="7">
    <location>
        <begin position="69"/>
        <end position="92"/>
    </location>
</feature>
<evidence type="ECO:0000256" key="1">
    <source>
        <dbReference type="ARBA" id="ARBA00022723"/>
    </source>
</evidence>
<dbReference type="GO" id="GO:0005634">
    <property type="term" value="C:nucleus"/>
    <property type="evidence" value="ECO:0007669"/>
    <property type="project" value="TreeGrafter"/>
</dbReference>
<evidence type="ECO:0000256" key="6">
    <source>
        <dbReference type="SAM" id="MobiDB-lite"/>
    </source>
</evidence>
<reference evidence="8 9" key="1">
    <citation type="journal article" date="2020" name="ISME J.">
        <title>Uncovering the hidden diversity of litter-decomposition mechanisms in mushroom-forming fungi.</title>
        <authorList>
            <person name="Floudas D."/>
            <person name="Bentzer J."/>
            <person name="Ahren D."/>
            <person name="Johansson T."/>
            <person name="Persson P."/>
            <person name="Tunlid A."/>
        </authorList>
    </citation>
    <scope>NUCLEOTIDE SEQUENCE [LARGE SCALE GENOMIC DNA]</scope>
    <source>
        <strain evidence="8 9">CBS 175.51</strain>
    </source>
</reference>
<dbReference type="GO" id="GO:0008270">
    <property type="term" value="F:zinc ion binding"/>
    <property type="evidence" value="ECO:0007669"/>
    <property type="project" value="UniProtKB-KW"/>
</dbReference>
<keyword evidence="3 5" id="KW-0863">Zinc-finger</keyword>
<dbReference type="PROSITE" id="PS50157">
    <property type="entry name" value="ZINC_FINGER_C2H2_2"/>
    <property type="match status" value="3"/>
</dbReference>